<protein>
    <recommendedName>
        <fullName evidence="2">CBM-cenC domain-containing protein</fullName>
    </recommendedName>
</protein>
<gene>
    <name evidence="1" type="ORF">SDC9_155661</name>
</gene>
<dbReference type="Gene3D" id="2.60.120.260">
    <property type="entry name" value="Galactose-binding domain-like"/>
    <property type="match status" value="1"/>
</dbReference>
<proteinExistence type="predicted"/>
<evidence type="ECO:0008006" key="2">
    <source>
        <dbReference type="Google" id="ProtNLM"/>
    </source>
</evidence>
<dbReference type="AlphaFoldDB" id="A0A645F4M5"/>
<comment type="caution">
    <text evidence="1">The sequence shown here is derived from an EMBL/GenBank/DDBJ whole genome shotgun (WGS) entry which is preliminary data.</text>
</comment>
<name>A0A645F4M5_9ZZZZ</name>
<dbReference type="EMBL" id="VSSQ01054427">
    <property type="protein sequence ID" value="MPN08379.1"/>
    <property type="molecule type" value="Genomic_DNA"/>
</dbReference>
<accession>A0A645F4M5</accession>
<evidence type="ECO:0000313" key="1">
    <source>
        <dbReference type="EMBL" id="MPN08379.1"/>
    </source>
</evidence>
<sequence length="129" mass="14196">MGEKGENKENVHGGKNAAHFSGEGAHIATSASVKPGKYELSFWYKGHGMIQFCFYCYGLNPTTGRPGRFIKTIAVVNLRADTQEWTNFKKVIEAGGDSKEIVQCSLALAVSKCDLYIDDVSLMTVEEKK</sequence>
<organism evidence="1">
    <name type="scientific">bioreactor metagenome</name>
    <dbReference type="NCBI Taxonomy" id="1076179"/>
    <lineage>
        <taxon>unclassified sequences</taxon>
        <taxon>metagenomes</taxon>
        <taxon>ecological metagenomes</taxon>
    </lineage>
</organism>
<reference evidence="1" key="1">
    <citation type="submission" date="2019-08" db="EMBL/GenBank/DDBJ databases">
        <authorList>
            <person name="Kucharzyk K."/>
            <person name="Murdoch R.W."/>
            <person name="Higgins S."/>
            <person name="Loffler F."/>
        </authorList>
    </citation>
    <scope>NUCLEOTIDE SEQUENCE</scope>
</reference>